<feature type="compositionally biased region" description="Basic residues" evidence="1">
    <location>
        <begin position="134"/>
        <end position="148"/>
    </location>
</feature>
<reference evidence="4" key="1">
    <citation type="journal article" date="2015" name="Nat. Genet.">
        <title>The genome and transcriptome of the zoonotic hookworm Ancylostoma ceylanicum identify infection-specific gene families.</title>
        <authorList>
            <person name="Schwarz E.M."/>
            <person name="Hu Y."/>
            <person name="Antoshechkin I."/>
            <person name="Miller M.M."/>
            <person name="Sternberg P.W."/>
            <person name="Aroian R.V."/>
        </authorList>
    </citation>
    <scope>NUCLEOTIDE SEQUENCE</scope>
    <source>
        <strain evidence="4">HY135</strain>
    </source>
</reference>
<evidence type="ECO:0000256" key="2">
    <source>
        <dbReference type="SAM" id="Phobius"/>
    </source>
</evidence>
<dbReference type="OrthoDB" id="5867883at2759"/>
<proteinExistence type="predicted"/>
<feature type="region of interest" description="Disordered" evidence="1">
    <location>
        <begin position="96"/>
        <end position="172"/>
    </location>
</feature>
<accession>A0A016TMT1</accession>
<feature type="transmembrane region" description="Helical" evidence="2">
    <location>
        <begin position="23"/>
        <end position="47"/>
    </location>
</feature>
<protein>
    <submittedName>
        <fullName evidence="3">Uncharacterized protein</fullName>
    </submittedName>
</protein>
<name>A0A016TMT1_9BILA</name>
<gene>
    <name evidence="3" type="primary">Acey_s0090.g2340</name>
    <name evidence="3" type="ORF">Y032_0090g2340</name>
</gene>
<dbReference type="EMBL" id="JARK01001426">
    <property type="protein sequence ID" value="EYC03967.1"/>
    <property type="molecule type" value="Genomic_DNA"/>
</dbReference>
<dbReference type="AlphaFoldDB" id="A0A016TMT1"/>
<organism evidence="3 4">
    <name type="scientific">Ancylostoma ceylanicum</name>
    <dbReference type="NCBI Taxonomy" id="53326"/>
    <lineage>
        <taxon>Eukaryota</taxon>
        <taxon>Metazoa</taxon>
        <taxon>Ecdysozoa</taxon>
        <taxon>Nematoda</taxon>
        <taxon>Chromadorea</taxon>
        <taxon>Rhabditida</taxon>
        <taxon>Rhabditina</taxon>
        <taxon>Rhabditomorpha</taxon>
        <taxon>Strongyloidea</taxon>
        <taxon>Ancylostomatidae</taxon>
        <taxon>Ancylostomatinae</taxon>
        <taxon>Ancylostoma</taxon>
    </lineage>
</organism>
<evidence type="ECO:0000313" key="4">
    <source>
        <dbReference type="Proteomes" id="UP000024635"/>
    </source>
</evidence>
<feature type="compositionally biased region" description="Low complexity" evidence="1">
    <location>
        <begin position="97"/>
        <end position="108"/>
    </location>
</feature>
<keyword evidence="2" id="KW-0812">Transmembrane</keyword>
<evidence type="ECO:0000313" key="3">
    <source>
        <dbReference type="EMBL" id="EYC03967.1"/>
    </source>
</evidence>
<comment type="caution">
    <text evidence="3">The sequence shown here is derived from an EMBL/GenBank/DDBJ whole genome shotgun (WGS) entry which is preliminary data.</text>
</comment>
<feature type="compositionally biased region" description="Polar residues" evidence="1">
    <location>
        <begin position="113"/>
        <end position="123"/>
    </location>
</feature>
<sequence length="198" mass="22647">MTIEDGLAKDGLSYRSDHFRMDILIAIYVYGSILWVALLIAIVVNNIHTRPGKVKKQKDFELLHVVSERPKSHSGRMTYVDSKSFRSDREKWEKSKSSSIRSGAGSLEASLEPTKTNVRSDVTTETDKASNEKSKKKRSRWKKFKGRSRASDGSSEEQSLEPTLSRETQTEGRSRKVEKIRLVWWFGGTSLSYFLRII</sequence>
<keyword evidence="4" id="KW-1185">Reference proteome</keyword>
<keyword evidence="2" id="KW-0472">Membrane</keyword>
<dbReference type="Proteomes" id="UP000024635">
    <property type="component" value="Unassembled WGS sequence"/>
</dbReference>
<evidence type="ECO:0000256" key="1">
    <source>
        <dbReference type="SAM" id="MobiDB-lite"/>
    </source>
</evidence>
<keyword evidence="2" id="KW-1133">Transmembrane helix</keyword>